<dbReference type="Gene3D" id="2.20.110.10">
    <property type="entry name" value="Histone H3 K4-specific methyltransferase SET7/9 N-terminal domain"/>
    <property type="match status" value="2"/>
</dbReference>
<name>A0ABP0G481_CLALP</name>
<dbReference type="SUPFAM" id="SSF82185">
    <property type="entry name" value="Histone H3 K4-specific methyltransferase SET7/9 N-terminal domain"/>
    <property type="match status" value="1"/>
</dbReference>
<dbReference type="Proteomes" id="UP001642483">
    <property type="component" value="Unassembled WGS sequence"/>
</dbReference>
<organism evidence="3 4">
    <name type="scientific">Clavelina lepadiformis</name>
    <name type="common">Light-bulb sea squirt</name>
    <name type="synonym">Ascidia lepadiformis</name>
    <dbReference type="NCBI Taxonomy" id="159417"/>
    <lineage>
        <taxon>Eukaryota</taxon>
        <taxon>Metazoa</taxon>
        <taxon>Chordata</taxon>
        <taxon>Tunicata</taxon>
        <taxon>Ascidiacea</taxon>
        <taxon>Aplousobranchia</taxon>
        <taxon>Clavelinidae</taxon>
        <taxon>Clavelina</taxon>
    </lineage>
</organism>
<gene>
    <name evidence="3" type="ORF">CVLEPA_LOCUS16693</name>
</gene>
<evidence type="ECO:0000313" key="4">
    <source>
        <dbReference type="Proteomes" id="UP001642483"/>
    </source>
</evidence>
<dbReference type="InterPro" id="IPR052849">
    <property type="entry name" value="MORN_repeat_protein"/>
</dbReference>
<evidence type="ECO:0000313" key="3">
    <source>
        <dbReference type="EMBL" id="CAK8685579.1"/>
    </source>
</evidence>
<evidence type="ECO:0000256" key="2">
    <source>
        <dbReference type="SAM" id="MobiDB-lite"/>
    </source>
</evidence>
<comment type="caution">
    <text evidence="3">The sequence shown here is derived from an EMBL/GenBank/DDBJ whole genome shotgun (WGS) entry which is preliminary data.</text>
</comment>
<dbReference type="InterPro" id="IPR003409">
    <property type="entry name" value="MORN"/>
</dbReference>
<evidence type="ECO:0000256" key="1">
    <source>
        <dbReference type="ARBA" id="ARBA00022737"/>
    </source>
</evidence>
<dbReference type="EMBL" id="CAWYQH010000100">
    <property type="protein sequence ID" value="CAK8685579.1"/>
    <property type="molecule type" value="Genomic_DNA"/>
</dbReference>
<proteinExistence type="predicted"/>
<accession>A0ABP0G481</accession>
<dbReference type="PANTHER" id="PTHR46917">
    <property type="entry name" value="MORN REPEAT-CONTAINING PROTEIN 2"/>
    <property type="match status" value="1"/>
</dbReference>
<dbReference type="PANTHER" id="PTHR46917:SF1">
    <property type="entry name" value="MORN REPEAT-CONTAINING PROTEIN 2"/>
    <property type="match status" value="1"/>
</dbReference>
<feature type="region of interest" description="Disordered" evidence="2">
    <location>
        <begin position="1"/>
        <end position="23"/>
    </location>
</feature>
<sequence length="145" mass="16465">MIQKEKDIKVDKQEEPTTSGEFIFSNNDRYKGEYYLNENGVIQRHGFGTHTTSSGIVYSGCWKKDKMNGKGQLRYPSGATYEGEFNDNHYEGQGVYTWPEGCAYKGSFSGSKLQGNGTFSDIHRQNWIGQFHFKAAPGLRFILNL</sequence>
<feature type="compositionally biased region" description="Basic and acidic residues" evidence="2">
    <location>
        <begin position="1"/>
        <end position="15"/>
    </location>
</feature>
<dbReference type="SMART" id="SM00698">
    <property type="entry name" value="MORN"/>
    <property type="match status" value="2"/>
</dbReference>
<keyword evidence="1" id="KW-0677">Repeat</keyword>
<protein>
    <submittedName>
        <fullName evidence="3">Uncharacterized protein</fullName>
    </submittedName>
</protein>
<reference evidence="3 4" key="1">
    <citation type="submission" date="2024-02" db="EMBL/GenBank/DDBJ databases">
        <authorList>
            <person name="Daric V."/>
            <person name="Darras S."/>
        </authorList>
    </citation>
    <scope>NUCLEOTIDE SEQUENCE [LARGE SCALE GENOMIC DNA]</scope>
</reference>
<keyword evidence="4" id="KW-1185">Reference proteome</keyword>
<dbReference type="Pfam" id="PF02493">
    <property type="entry name" value="MORN"/>
    <property type="match status" value="4"/>
</dbReference>